<dbReference type="GO" id="GO:0005886">
    <property type="term" value="C:plasma membrane"/>
    <property type="evidence" value="ECO:0007669"/>
    <property type="project" value="TreeGrafter"/>
</dbReference>
<dbReference type="OrthoDB" id="6511355at2759"/>
<dbReference type="Gene3D" id="1.20.1740.10">
    <property type="entry name" value="Amino acid/polyamine transporter I"/>
    <property type="match status" value="1"/>
</dbReference>
<name>A0A7R9M3A6_9ACAR</name>
<sequence>MSGQYIVIIDNSQLGGSAYCYVYTALGELPAFLIGWSLLFEYHLAVTLSAKTLIQYMDSVSNGTVRSAFTLSLTYNSNDSIFLDVPSALLVLTLGFVLNRNLKSSCLYNNIFVFICLLVIGGIVLSSAYEADAENWTSGPGFFPNGIVGLNLIAPTPTTVSLWYAVHAFAANLLHLVRYSSDRVFVYMSFGVWNGLQASQSLEALEGSQTHDSQNINELILIETSDDGLELNACDQIEVIGSSV</sequence>
<dbReference type="GO" id="GO:0097638">
    <property type="term" value="P:L-arginine import across plasma membrane"/>
    <property type="evidence" value="ECO:0007669"/>
    <property type="project" value="TreeGrafter"/>
</dbReference>
<dbReference type="EMBL" id="OC920630">
    <property type="protein sequence ID" value="CAD7652663.1"/>
    <property type="molecule type" value="Genomic_DNA"/>
</dbReference>
<keyword evidence="1" id="KW-0472">Membrane</keyword>
<proteinExistence type="predicted"/>
<evidence type="ECO:0000256" key="1">
    <source>
        <dbReference type="SAM" id="Phobius"/>
    </source>
</evidence>
<dbReference type="EMBL" id="CAJPVJ010005805">
    <property type="protein sequence ID" value="CAG2169850.1"/>
    <property type="molecule type" value="Genomic_DNA"/>
</dbReference>
<feature type="transmembrane region" description="Helical" evidence="1">
    <location>
        <begin position="20"/>
        <end position="39"/>
    </location>
</feature>
<dbReference type="Proteomes" id="UP000728032">
    <property type="component" value="Unassembled WGS sequence"/>
</dbReference>
<keyword evidence="3" id="KW-1185">Reference proteome</keyword>
<dbReference type="GO" id="GO:0061459">
    <property type="term" value="F:L-arginine transmembrane transporter activity"/>
    <property type="evidence" value="ECO:0007669"/>
    <property type="project" value="TreeGrafter"/>
</dbReference>
<evidence type="ECO:0000313" key="2">
    <source>
        <dbReference type="EMBL" id="CAD7652663.1"/>
    </source>
</evidence>
<dbReference type="AlphaFoldDB" id="A0A7R9M3A6"/>
<feature type="transmembrane region" description="Helical" evidence="1">
    <location>
        <begin position="81"/>
        <end position="99"/>
    </location>
</feature>
<organism evidence="2">
    <name type="scientific">Oppiella nova</name>
    <dbReference type="NCBI Taxonomy" id="334625"/>
    <lineage>
        <taxon>Eukaryota</taxon>
        <taxon>Metazoa</taxon>
        <taxon>Ecdysozoa</taxon>
        <taxon>Arthropoda</taxon>
        <taxon>Chelicerata</taxon>
        <taxon>Arachnida</taxon>
        <taxon>Acari</taxon>
        <taxon>Acariformes</taxon>
        <taxon>Sarcoptiformes</taxon>
        <taxon>Oribatida</taxon>
        <taxon>Brachypylina</taxon>
        <taxon>Oppioidea</taxon>
        <taxon>Oppiidae</taxon>
        <taxon>Oppiella</taxon>
    </lineage>
</organism>
<dbReference type="PANTHER" id="PTHR43243:SF105">
    <property type="entry name" value="CATIONIC AMINO ACID TRANSPORTER C-TERMINAL DOMAIN-CONTAINING PROTEIN"/>
    <property type="match status" value="1"/>
</dbReference>
<evidence type="ECO:0000313" key="3">
    <source>
        <dbReference type="Proteomes" id="UP000728032"/>
    </source>
</evidence>
<keyword evidence="1" id="KW-0812">Transmembrane</keyword>
<feature type="transmembrane region" description="Helical" evidence="1">
    <location>
        <begin position="111"/>
        <end position="129"/>
    </location>
</feature>
<dbReference type="PANTHER" id="PTHR43243">
    <property type="entry name" value="INNER MEMBRANE TRANSPORTER YGJI-RELATED"/>
    <property type="match status" value="1"/>
</dbReference>
<dbReference type="GO" id="GO:0015189">
    <property type="term" value="F:L-lysine transmembrane transporter activity"/>
    <property type="evidence" value="ECO:0007669"/>
    <property type="project" value="TreeGrafter"/>
</dbReference>
<protein>
    <submittedName>
        <fullName evidence="2">Uncharacterized protein</fullName>
    </submittedName>
</protein>
<gene>
    <name evidence="2" type="ORF">ONB1V03_LOCUS9324</name>
</gene>
<accession>A0A7R9M3A6</accession>
<keyword evidence="1" id="KW-1133">Transmembrane helix</keyword>
<dbReference type="GO" id="GO:0000064">
    <property type="term" value="F:L-ornithine transmembrane transporter activity"/>
    <property type="evidence" value="ECO:0007669"/>
    <property type="project" value="TreeGrafter"/>
</dbReference>
<reference evidence="2" key="1">
    <citation type="submission" date="2020-11" db="EMBL/GenBank/DDBJ databases">
        <authorList>
            <person name="Tran Van P."/>
        </authorList>
    </citation>
    <scope>NUCLEOTIDE SEQUENCE</scope>
</reference>